<comment type="catalytic activity">
    <reaction evidence="1">
        <text>S-ubiquitinyl-[E2 ubiquitin-conjugating enzyme]-L-cysteine + [acceptor protein]-L-lysine = [E2 ubiquitin-conjugating enzyme]-L-cysteine + N(6)-ubiquitinyl-[acceptor protein]-L-lysine.</text>
        <dbReference type="EC" id="2.3.2.27"/>
    </reaction>
</comment>
<comment type="caution">
    <text evidence="11">The sequence shown here is derived from an EMBL/GenBank/DDBJ whole genome shotgun (WGS) entry which is preliminary data.</text>
</comment>
<evidence type="ECO:0000259" key="10">
    <source>
        <dbReference type="PROSITE" id="PS50089"/>
    </source>
</evidence>
<dbReference type="InterPro" id="IPR013083">
    <property type="entry name" value="Znf_RING/FYVE/PHD"/>
</dbReference>
<dbReference type="SUPFAM" id="SSF57850">
    <property type="entry name" value="RING/U-box"/>
    <property type="match status" value="1"/>
</dbReference>
<gene>
    <name evidence="11" type="ORF">R3W88_011467</name>
</gene>
<name>A0AAV9L8T8_9SOLN</name>
<dbReference type="EMBL" id="JAWPEI010000007">
    <property type="protein sequence ID" value="KAK4721234.1"/>
    <property type="molecule type" value="Genomic_DNA"/>
</dbReference>
<dbReference type="PANTHER" id="PTHR22937:SF218">
    <property type="entry name" value="RING-TYPE E3 UBIQUITIN TRANSFERASE"/>
    <property type="match status" value="1"/>
</dbReference>
<keyword evidence="5 8" id="KW-0863">Zinc-finger</keyword>
<evidence type="ECO:0000313" key="12">
    <source>
        <dbReference type="Proteomes" id="UP001311915"/>
    </source>
</evidence>
<evidence type="ECO:0000256" key="8">
    <source>
        <dbReference type="PROSITE-ProRule" id="PRU00175"/>
    </source>
</evidence>
<dbReference type="Proteomes" id="UP001311915">
    <property type="component" value="Unassembled WGS sequence"/>
</dbReference>
<feature type="compositionally biased region" description="Polar residues" evidence="9">
    <location>
        <begin position="1"/>
        <end position="19"/>
    </location>
</feature>
<proteinExistence type="predicted"/>
<reference evidence="11 12" key="1">
    <citation type="submission" date="2023-10" db="EMBL/GenBank/DDBJ databases">
        <title>Genome-Wide Identification Analysis in wild type Solanum Pinnatisectum Reveals Some Genes Defensing Phytophthora Infestans.</title>
        <authorList>
            <person name="Sun C."/>
        </authorList>
    </citation>
    <scope>NUCLEOTIDE SEQUENCE [LARGE SCALE GENOMIC DNA]</scope>
    <source>
        <strain evidence="11">LQN</strain>
        <tissue evidence="11">Leaf</tissue>
    </source>
</reference>
<keyword evidence="7" id="KW-0862">Zinc</keyword>
<dbReference type="EC" id="2.3.2.27" evidence="2"/>
<evidence type="ECO:0000256" key="9">
    <source>
        <dbReference type="SAM" id="MobiDB-lite"/>
    </source>
</evidence>
<evidence type="ECO:0000256" key="5">
    <source>
        <dbReference type="ARBA" id="ARBA00022771"/>
    </source>
</evidence>
<keyword evidence="12" id="KW-1185">Reference proteome</keyword>
<dbReference type="GO" id="GO:0061630">
    <property type="term" value="F:ubiquitin protein ligase activity"/>
    <property type="evidence" value="ECO:0007669"/>
    <property type="project" value="UniProtKB-EC"/>
</dbReference>
<dbReference type="InterPro" id="IPR045191">
    <property type="entry name" value="MBR1/2-like"/>
</dbReference>
<evidence type="ECO:0000256" key="4">
    <source>
        <dbReference type="ARBA" id="ARBA00022723"/>
    </source>
</evidence>
<evidence type="ECO:0000256" key="2">
    <source>
        <dbReference type="ARBA" id="ARBA00012483"/>
    </source>
</evidence>
<keyword evidence="4" id="KW-0479">Metal-binding</keyword>
<evidence type="ECO:0000313" key="11">
    <source>
        <dbReference type="EMBL" id="KAK4721234.1"/>
    </source>
</evidence>
<dbReference type="SMART" id="SM00184">
    <property type="entry name" value="RING"/>
    <property type="match status" value="1"/>
</dbReference>
<dbReference type="GO" id="GO:0008270">
    <property type="term" value="F:zinc ion binding"/>
    <property type="evidence" value="ECO:0007669"/>
    <property type="project" value="UniProtKB-KW"/>
</dbReference>
<evidence type="ECO:0000256" key="7">
    <source>
        <dbReference type="ARBA" id="ARBA00022833"/>
    </source>
</evidence>
<dbReference type="InterPro" id="IPR001841">
    <property type="entry name" value="Znf_RING"/>
</dbReference>
<organism evidence="11 12">
    <name type="scientific">Solanum pinnatisectum</name>
    <name type="common">tansyleaf nightshade</name>
    <dbReference type="NCBI Taxonomy" id="50273"/>
    <lineage>
        <taxon>Eukaryota</taxon>
        <taxon>Viridiplantae</taxon>
        <taxon>Streptophyta</taxon>
        <taxon>Embryophyta</taxon>
        <taxon>Tracheophyta</taxon>
        <taxon>Spermatophyta</taxon>
        <taxon>Magnoliopsida</taxon>
        <taxon>eudicotyledons</taxon>
        <taxon>Gunneridae</taxon>
        <taxon>Pentapetalae</taxon>
        <taxon>asterids</taxon>
        <taxon>lamiids</taxon>
        <taxon>Solanales</taxon>
        <taxon>Solanaceae</taxon>
        <taxon>Solanoideae</taxon>
        <taxon>Solaneae</taxon>
        <taxon>Solanum</taxon>
    </lineage>
</organism>
<feature type="domain" description="RING-type" evidence="10">
    <location>
        <begin position="248"/>
        <end position="289"/>
    </location>
</feature>
<feature type="region of interest" description="Disordered" evidence="9">
    <location>
        <begin position="1"/>
        <end position="24"/>
    </location>
</feature>
<evidence type="ECO:0000256" key="6">
    <source>
        <dbReference type="ARBA" id="ARBA00022786"/>
    </source>
</evidence>
<evidence type="ECO:0000256" key="1">
    <source>
        <dbReference type="ARBA" id="ARBA00000900"/>
    </source>
</evidence>
<evidence type="ECO:0000256" key="3">
    <source>
        <dbReference type="ARBA" id="ARBA00022679"/>
    </source>
</evidence>
<dbReference type="AlphaFoldDB" id="A0AAV9L8T8"/>
<dbReference type="Gene3D" id="3.30.40.10">
    <property type="entry name" value="Zinc/RING finger domain, C3HC4 (zinc finger)"/>
    <property type="match status" value="1"/>
</dbReference>
<dbReference type="PANTHER" id="PTHR22937">
    <property type="entry name" value="E3 UBIQUITIN-PROTEIN LIGASE RNF165"/>
    <property type="match status" value="1"/>
</dbReference>
<accession>A0AAV9L8T8</accession>
<dbReference type="PROSITE" id="PS50089">
    <property type="entry name" value="ZF_RING_2"/>
    <property type="match status" value="1"/>
</dbReference>
<keyword evidence="6" id="KW-0833">Ubl conjugation pathway</keyword>
<protein>
    <recommendedName>
        <fullName evidence="2">RING-type E3 ubiquitin transferase</fullName>
        <ecNumber evidence="2">2.3.2.27</ecNumber>
    </recommendedName>
</protein>
<keyword evidence="3" id="KW-0808">Transferase</keyword>
<dbReference type="Pfam" id="PF13639">
    <property type="entry name" value="zf-RING_2"/>
    <property type="match status" value="1"/>
</dbReference>
<sequence>MENYNSNERNRVSNQTLDGSNLNFSNLSNGIEENEIDLNERSNYARGGIFITNFRGPSFTISDFVDGVTNTSSIPSENLSDNARNSRQMKNLWQAPTTSFYYNTHFHGASSMDFLENSTHSTFFEQHTNYHGGSSSASTNQSSAFIHPSDDQVRYLREHGLEDTGRDVYFLRHNIDSQSPSLVSSESVASGIIMVPGHRDDSIIIETLLALQEHIGGIETGFKKNVISKLLKQSKYQSSKMKNYSESCCICLDTYDDGAELGKINCGHKFHYQCIRRWLKRNNSCPIYKSIALTP</sequence>